<dbReference type="SMR" id="M0R064"/>
<reference evidence="15 16" key="2">
    <citation type="journal article" date="2004" name="Nature">
        <title>The DNA sequence and biology of human chromosome 19.</title>
        <authorList>
            <person name="Grimwood J."/>
            <person name="Gordon L.A."/>
            <person name="Olsen A."/>
            <person name="Terry A."/>
            <person name="Schmutz J."/>
            <person name="Lamerdin J."/>
            <person name="Hellsten U."/>
            <person name="Goodstein D."/>
            <person name="Couronne O."/>
            <person name="Tran-Gyamfi M."/>
            <person name="Aerts A."/>
            <person name="Altherr M."/>
            <person name="Ashworth L."/>
            <person name="Bajorek E."/>
            <person name="Black S."/>
            <person name="Branscomb E."/>
            <person name="Caenepeel S."/>
            <person name="Carrano A."/>
            <person name="Caoile C."/>
            <person name="Chan Y.M."/>
            <person name="Christensen M."/>
            <person name="Cleland C.A."/>
            <person name="Copeland A."/>
            <person name="Dalin E."/>
            <person name="Dehal P."/>
            <person name="Denys M."/>
            <person name="Detter J.C."/>
            <person name="Escobar J."/>
            <person name="Flowers D."/>
            <person name="Fotopulos D."/>
            <person name="Garcia C."/>
            <person name="Georgescu A.M."/>
            <person name="Glavina T."/>
            <person name="Gomez M."/>
            <person name="Gonzales E."/>
            <person name="Groza M."/>
            <person name="Hammon N."/>
            <person name="Hawkins T."/>
            <person name="Haydu L."/>
            <person name="Ho I."/>
            <person name="Huang W."/>
            <person name="Israni S."/>
            <person name="Jett J."/>
            <person name="Kadner K."/>
            <person name="Kimball H."/>
            <person name="Kobayashi A."/>
            <person name="Larionov V."/>
            <person name="Leem S.H."/>
            <person name="Lopez F."/>
            <person name="Lou Y."/>
            <person name="Lowry S."/>
            <person name="Malfatti S."/>
            <person name="Martinez D."/>
            <person name="McCready P."/>
            <person name="Medina C."/>
            <person name="Morgan J."/>
            <person name="Nelson K."/>
            <person name="Nolan M."/>
            <person name="Ovcharenko I."/>
            <person name="Pitluck S."/>
            <person name="Pollard M."/>
            <person name="Popkie A.P."/>
            <person name="Predki P."/>
            <person name="Quan G."/>
            <person name="Ramirez L."/>
            <person name="Rash S."/>
            <person name="Retterer J."/>
            <person name="Rodriguez A."/>
            <person name="Rogers S."/>
            <person name="Salamov A."/>
            <person name="Salazar A."/>
            <person name="She X."/>
            <person name="Smith D."/>
            <person name="Slezak T."/>
            <person name="Solovyev V."/>
            <person name="Thayer N."/>
            <person name="Tice H."/>
            <person name="Tsai M."/>
            <person name="Ustaszewska A."/>
            <person name="Vo N."/>
            <person name="Wagner M."/>
            <person name="Wheeler J."/>
            <person name="Wu K."/>
            <person name="Xie G."/>
            <person name="Yang J."/>
            <person name="Dubchak I."/>
            <person name="Furey T.S."/>
            <person name="DeJong P."/>
            <person name="Dickson M."/>
            <person name="Gordon D."/>
            <person name="Eichler E.E."/>
            <person name="Pennacchio L.A."/>
            <person name="Richardson P."/>
            <person name="Stubbs L."/>
            <person name="Rokhsar D.S."/>
            <person name="Myers R.M."/>
            <person name="Rubin E.M."/>
            <person name="Lucas S.M."/>
        </authorList>
    </citation>
    <scope>NUCLEOTIDE SEQUENCE [LARGE SCALE GENOMIC DNA]</scope>
</reference>
<keyword evidence="4" id="KW-0805">Transcription regulation</keyword>
<feature type="compositionally biased region" description="Polar residues" evidence="13">
    <location>
        <begin position="100"/>
        <end position="117"/>
    </location>
</feature>
<keyword evidence="5" id="KW-0010">Activator</keyword>
<dbReference type="Antibodypedia" id="14206">
    <property type="antibodies" value="293 antibodies from 34 providers"/>
</dbReference>
<dbReference type="GO" id="GO:0016592">
    <property type="term" value="C:mediator complex"/>
    <property type="evidence" value="ECO:0007669"/>
    <property type="project" value="InterPro"/>
</dbReference>
<evidence type="ECO:0000256" key="5">
    <source>
        <dbReference type="ARBA" id="ARBA00023159"/>
    </source>
</evidence>
<dbReference type="GeneTree" id="ENSGT00390000000259"/>
<evidence type="ECO:0000256" key="13">
    <source>
        <dbReference type="SAM" id="MobiDB-lite"/>
    </source>
</evidence>
<evidence type="ECO:0000256" key="6">
    <source>
        <dbReference type="ARBA" id="ARBA00023163"/>
    </source>
</evidence>
<evidence type="ECO:0000256" key="7">
    <source>
        <dbReference type="ARBA" id="ARBA00023242"/>
    </source>
</evidence>
<dbReference type="SMART" id="SM00509">
    <property type="entry name" value="TFS2N"/>
    <property type="match status" value="1"/>
</dbReference>
<comment type="similarity">
    <text evidence="2">Belongs to the Mediator complex subunit 26 family.</text>
</comment>
<evidence type="ECO:0000256" key="12">
    <source>
        <dbReference type="PROSITE-ProRule" id="PRU00649"/>
    </source>
</evidence>
<dbReference type="Proteomes" id="UP000005640">
    <property type="component" value="Chromosome 19"/>
</dbReference>
<evidence type="ECO:0000259" key="14">
    <source>
        <dbReference type="PROSITE" id="PS51319"/>
    </source>
</evidence>
<reference evidence="15" key="4">
    <citation type="submission" date="2025-08" db="UniProtKB">
        <authorList>
            <consortium name="Ensembl"/>
        </authorList>
    </citation>
    <scope>IDENTIFICATION</scope>
</reference>
<comment type="function">
    <text evidence="10">Component of the Mediator complex, a coactivator involved in the regulated transcription of nearly all RNA polymerase II-dependent genes. Mediator functions as a bridge to convey information from gene-specific regulatory proteins to the basal RNA polymerase II transcription machinery. Mediator is recruited to promoters by direct interactions with regulatory proteins and serves as a scaffold for the assembly of a functional pre-initiation complex with RNA polymerase II and the general transcription factors.</text>
</comment>
<dbReference type="Pfam" id="PF08711">
    <property type="entry name" value="Med26"/>
    <property type="match status" value="1"/>
</dbReference>
<dbReference type="HGNC" id="HGNC:2376">
    <property type="gene designation" value="MED26"/>
</dbReference>
<reference evidence="15 16" key="1">
    <citation type="journal article" date="2001" name="Nature">
        <title>Initial sequencing and analysis of the human genome.</title>
        <authorList>
            <consortium name="International Human Genome Sequencing Consortium"/>
            <person name="Lander E.S."/>
            <person name="Linton L.M."/>
            <person name="Birren B."/>
            <person name="Nusbaum C."/>
            <person name="Zody M.C."/>
            <person name="Baldwin J."/>
            <person name="Devon K."/>
            <person name="Dewar K."/>
            <person name="Doyle M."/>
            <person name="FitzHugh W."/>
            <person name="Funke R."/>
            <person name="Gage D."/>
            <person name="Harris K."/>
            <person name="Heaford A."/>
            <person name="Howland J."/>
            <person name="Kann L."/>
            <person name="Lehoczky J."/>
            <person name="LeVine R."/>
            <person name="McEwan P."/>
            <person name="McKernan K."/>
            <person name="Meldrim J."/>
            <person name="Mesirov J.P."/>
            <person name="Miranda C."/>
            <person name="Morris W."/>
            <person name="Naylor J."/>
            <person name="Raymond C."/>
            <person name="Rosetti M."/>
            <person name="Santos R."/>
            <person name="Sheridan A."/>
            <person name="Sougnez C."/>
            <person name="Stange-Thomann N."/>
            <person name="Stojanovic N."/>
            <person name="Subramanian A."/>
            <person name="Wyman D."/>
            <person name="Rogers J."/>
            <person name="Sulston J."/>
            <person name="Ainscough R."/>
            <person name="Beck S."/>
            <person name="Bentley D."/>
            <person name="Burton J."/>
            <person name="Clee C."/>
            <person name="Carter N."/>
            <person name="Coulson A."/>
            <person name="Deadman R."/>
            <person name="Deloukas P."/>
            <person name="Dunham A."/>
            <person name="Dunham I."/>
            <person name="Durbin R."/>
            <person name="French L."/>
            <person name="Grafham D."/>
            <person name="Gregory S."/>
            <person name="Hubbard T."/>
            <person name="Humphray S."/>
            <person name="Hunt A."/>
            <person name="Jones M."/>
            <person name="Lloyd C."/>
            <person name="McMurray A."/>
            <person name="Matthews L."/>
            <person name="Mercer S."/>
            <person name="Milne S."/>
            <person name="Mullikin J.C."/>
            <person name="Mungall A."/>
            <person name="Plumb R."/>
            <person name="Ross M."/>
            <person name="Shownkeen R."/>
            <person name="Sims S."/>
            <person name="Waterston R.H."/>
            <person name="Wilson R.K."/>
            <person name="Hillier L.W."/>
            <person name="McPherson J.D."/>
            <person name="Marra M.A."/>
            <person name="Mardis E.R."/>
            <person name="Fulton L.A."/>
            <person name="Chinwalla A.T."/>
            <person name="Pepin K.H."/>
            <person name="Gish W.R."/>
            <person name="Chissoe S.L."/>
            <person name="Wendl M.C."/>
            <person name="Delehaunty K.D."/>
            <person name="Miner T.L."/>
            <person name="Delehaunty A."/>
            <person name="Kramer J.B."/>
            <person name="Cook L.L."/>
            <person name="Fulton R.S."/>
            <person name="Johnson D.L."/>
            <person name="Minx P.J."/>
            <person name="Clifton S.W."/>
            <person name="Hawkins T."/>
            <person name="Branscomb E."/>
            <person name="Predki P."/>
            <person name="Richardson P."/>
            <person name="Wenning S."/>
            <person name="Slezak T."/>
            <person name="Doggett N."/>
            <person name="Cheng J.F."/>
            <person name="Olsen A."/>
            <person name="Lucas S."/>
            <person name="Elkin C."/>
            <person name="Uberbacher E."/>
            <person name="Frazier M."/>
            <person name="Gibbs R.A."/>
            <person name="Muzny D.M."/>
            <person name="Scherer S.E."/>
            <person name="Bouck J.B."/>
            <person name="Sodergren E.J."/>
            <person name="Worley K.C."/>
            <person name="Rives C.M."/>
            <person name="Gorrell J.H."/>
            <person name="Metzker M.L."/>
            <person name="Naylor S.L."/>
            <person name="Kucherlapati R.S."/>
            <person name="Nelson D.L."/>
            <person name="Weinstock G.M."/>
            <person name="Sakaki Y."/>
            <person name="Fujiyama A."/>
            <person name="Hattori M."/>
            <person name="Yada T."/>
            <person name="Toyoda A."/>
            <person name="Itoh T."/>
            <person name="Kawagoe C."/>
            <person name="Watanabe H."/>
            <person name="Totoki Y."/>
            <person name="Taylor T."/>
            <person name="Weissenbach J."/>
            <person name="Heilig R."/>
            <person name="Saurin W."/>
            <person name="Artiguenave F."/>
            <person name="Brottier P."/>
            <person name="Bruls T."/>
            <person name="Pelletier E."/>
            <person name="Robert C."/>
            <person name="Wincker P."/>
            <person name="Smith D.R."/>
            <person name="Doucette-Stamm L."/>
            <person name="Rubenfield M."/>
            <person name="Weinstock K."/>
            <person name="Lee H.M."/>
            <person name="Dubois J."/>
            <person name="Rosenthal A."/>
            <person name="Platzer M."/>
            <person name="Nyakatura G."/>
            <person name="Taudien S."/>
            <person name="Rump A."/>
            <person name="Yang H."/>
            <person name="Yu J."/>
            <person name="Wang J."/>
            <person name="Huang G."/>
            <person name="Gu J."/>
            <person name="Hood L."/>
            <person name="Rowen L."/>
            <person name="Madan A."/>
            <person name="Qin S."/>
            <person name="Davis R.W."/>
            <person name="Federspiel N.A."/>
            <person name="Abola A.P."/>
            <person name="Proctor M.J."/>
            <person name="Myers R.M."/>
            <person name="Schmutz J."/>
            <person name="Dickson M."/>
            <person name="Grimwood J."/>
            <person name="Cox D.R."/>
            <person name="Olson M.V."/>
            <person name="Kaul R."/>
            <person name="Raymond C."/>
            <person name="Shimizu N."/>
            <person name="Kawasaki K."/>
            <person name="Minoshima S."/>
            <person name="Evans G.A."/>
            <person name="Athanasiou M."/>
            <person name="Schultz R."/>
            <person name="Roe B.A."/>
            <person name="Chen F."/>
            <person name="Pan H."/>
            <person name="Ramser J."/>
            <person name="Lehrach H."/>
            <person name="Reinhardt R."/>
            <person name="McCombie W.R."/>
            <person name="de la Bastide M."/>
            <person name="Dedhia N."/>
            <person name="Blocker H."/>
            <person name="Hornischer K."/>
            <person name="Nordsiek G."/>
            <person name="Agarwala R."/>
            <person name="Aravind L."/>
            <person name="Bailey J.A."/>
            <person name="Bateman A."/>
            <person name="Batzoglou S."/>
            <person name="Birney E."/>
            <person name="Bork P."/>
            <person name="Brown D.G."/>
            <person name="Burge C.B."/>
            <person name="Cerutti L."/>
            <person name="Chen H.C."/>
            <person name="Church D."/>
            <person name="Clamp M."/>
            <person name="Copley R.R."/>
            <person name="Doerks T."/>
            <person name="Eddy S.R."/>
            <person name="Eichler E.E."/>
            <person name="Furey T.S."/>
            <person name="Galagan J."/>
            <person name="Gilbert J.G."/>
            <person name="Harmon C."/>
            <person name="Hayashizaki Y."/>
            <person name="Haussler D."/>
            <person name="Hermjakob H."/>
            <person name="Hokamp K."/>
            <person name="Jang W."/>
            <person name="Johnson L.S."/>
            <person name="Jones T.A."/>
            <person name="Kasif S."/>
            <person name="Kaspryzk A."/>
            <person name="Kennedy S."/>
            <person name="Kent W.J."/>
            <person name="Kitts P."/>
            <person name="Koonin E.V."/>
            <person name="Korf I."/>
            <person name="Kulp D."/>
            <person name="Lancet D."/>
            <person name="Lowe T.M."/>
            <person name="McLysaght A."/>
            <person name="Mikkelsen T."/>
            <person name="Moran J.V."/>
            <person name="Mulder N."/>
            <person name="Pollara V.J."/>
            <person name="Ponting C.P."/>
            <person name="Schuler G."/>
            <person name="Schultz J."/>
            <person name="Slater G."/>
            <person name="Smit A.F."/>
            <person name="Stupka E."/>
            <person name="Szustakowski J."/>
            <person name="Thierry-Mieg D."/>
            <person name="Thierry-Mieg J."/>
            <person name="Wagner L."/>
            <person name="Wallis J."/>
            <person name="Wheeler R."/>
            <person name="Williams A."/>
            <person name="Wolf Y.I."/>
            <person name="Wolfe K.H."/>
            <person name="Yang S.P."/>
            <person name="Yeh R.F."/>
            <person name="Collins F."/>
            <person name="Guyer M.S."/>
            <person name="Peterson J."/>
            <person name="Felsenfeld A."/>
            <person name="Wetterstrand K.A."/>
            <person name="Patrinos A."/>
            <person name="Morgan M.J."/>
            <person name="de Jong P."/>
            <person name="Catanese J.J."/>
            <person name="Osoegawa K."/>
            <person name="Shizuya H."/>
            <person name="Choi S."/>
            <person name="Chen Y.J."/>
        </authorList>
    </citation>
    <scope>NUCLEOTIDE SEQUENCE [LARGE SCALE GENOMIC DNA]</scope>
</reference>
<dbReference type="GO" id="GO:0005654">
    <property type="term" value="C:nucleoplasm"/>
    <property type="evidence" value="ECO:0007669"/>
    <property type="project" value="UniProtKB-ARBA"/>
</dbReference>
<feature type="region of interest" description="Disordered" evidence="13">
    <location>
        <begin position="63"/>
        <end position="144"/>
    </location>
</feature>
<protein>
    <recommendedName>
        <fullName evidence="3">Mediator of RNA polymerase II transcription subunit 26</fullName>
    </recommendedName>
    <alternativeName>
        <fullName evidence="8">Cofactor required for Sp1 transcriptional activation subunit 7</fullName>
    </alternativeName>
    <alternativeName>
        <fullName evidence="9">Mediator complex subunit 26</fullName>
    </alternativeName>
</protein>
<evidence type="ECO:0000256" key="1">
    <source>
        <dbReference type="ARBA" id="ARBA00004123"/>
    </source>
</evidence>
<evidence type="ECO:0000256" key="9">
    <source>
        <dbReference type="ARBA" id="ARBA00031968"/>
    </source>
</evidence>
<evidence type="ECO:0000256" key="11">
    <source>
        <dbReference type="ARBA" id="ARBA00062177"/>
    </source>
</evidence>
<dbReference type="EMBL" id="AC024075">
    <property type="status" value="NOT_ANNOTATED_CDS"/>
    <property type="molecule type" value="Genomic_DNA"/>
</dbReference>
<feature type="region of interest" description="Disordered" evidence="13">
    <location>
        <begin position="1"/>
        <end position="42"/>
    </location>
</feature>
<dbReference type="UCSC" id="uc060vah.1">
    <property type="organism name" value="human"/>
</dbReference>
<dbReference type="CDD" id="cd00183">
    <property type="entry name" value="TFIIS_I"/>
    <property type="match status" value="1"/>
</dbReference>
<dbReference type="MassIVE" id="M0R064"/>
<comment type="subunit">
    <text evidence="11">Component of the Mediator complex, which is composed of MED1, MED4, MED6, MED7, MED8, MED9, MED10, MED11, MED12, MED13, MED13L, MED14, MED15, MED16, MED17, MED18, MED19, MED20, MED21, MED22, MED23, MED24, MED25, MED26, MED27, MED29, MED30, MED31, CCNC, CDK8 and CDC2L6/CDK11. The MED12, MED13, CCNC and CDK8 subunits form a distinct module termed the CDK8 module. Mediator containing the CDK8 module is less active than Mediator lacking this module in supporting transcriptional activation. Individual preparations of the Mediator complex lacking one or more distinct subunits have been variously termed ARC, CRSP, DRIP, PC2, SMCC and TRAP. Interacts with CEBPB (when not methylated).</text>
</comment>
<organism evidence="15 16">
    <name type="scientific">Homo sapiens</name>
    <name type="common">Human</name>
    <dbReference type="NCBI Taxonomy" id="9606"/>
    <lineage>
        <taxon>Eukaryota</taxon>
        <taxon>Metazoa</taxon>
        <taxon>Chordata</taxon>
        <taxon>Craniata</taxon>
        <taxon>Vertebrata</taxon>
        <taxon>Euteleostomi</taxon>
        <taxon>Mammalia</taxon>
        <taxon>Eutheria</taxon>
        <taxon>Euarchontoglires</taxon>
        <taxon>Primates</taxon>
        <taxon>Haplorrhini</taxon>
        <taxon>Catarrhini</taxon>
        <taxon>Hominidae</taxon>
        <taxon>Homo</taxon>
    </lineage>
</organism>
<gene>
    <name evidence="15" type="primary">MED26</name>
</gene>
<dbReference type="PANTHER" id="PTHR15201:SF1">
    <property type="entry name" value="MEDIATOR OF RNA POLYMERASE II TRANSCRIPTION SUBUNIT 26"/>
    <property type="match status" value="1"/>
</dbReference>
<dbReference type="SUPFAM" id="SSF47676">
    <property type="entry name" value="Conserved domain common to transcription factors TFIIS, elongin A, CRSP70"/>
    <property type="match status" value="1"/>
</dbReference>
<evidence type="ECO:0000313" key="15">
    <source>
        <dbReference type="Ensembl" id="ENSP00000471040.1"/>
    </source>
</evidence>
<evidence type="ECO:0000256" key="3">
    <source>
        <dbReference type="ARBA" id="ARBA00019686"/>
    </source>
</evidence>
<feature type="compositionally biased region" description="Basic and acidic residues" evidence="13">
    <location>
        <begin position="133"/>
        <end position="144"/>
    </location>
</feature>
<dbReference type="InterPro" id="IPR042376">
    <property type="entry name" value="MED26"/>
</dbReference>
<dbReference type="VEuPathDB" id="HostDB:ENSG00000105085"/>
<evidence type="ECO:0000256" key="10">
    <source>
        <dbReference type="ARBA" id="ARBA00057523"/>
    </source>
</evidence>
<proteinExistence type="inferred from homology"/>
<evidence type="ECO:0000256" key="2">
    <source>
        <dbReference type="ARBA" id="ARBA00009681"/>
    </source>
</evidence>
<dbReference type="Bgee" id="ENSG00000105085">
    <property type="expression patterns" value="Expressed in sperm and 192 other cell types or tissues"/>
</dbReference>
<keyword evidence="16" id="KW-1185">Reference proteome</keyword>
<dbReference type="EMBL" id="AC008764">
    <property type="status" value="NOT_ANNOTATED_CDS"/>
    <property type="molecule type" value="Genomic_DNA"/>
</dbReference>
<reference evidence="15" key="5">
    <citation type="submission" date="2025-09" db="UniProtKB">
        <authorList>
            <consortium name="Ensembl"/>
        </authorList>
    </citation>
    <scope>IDENTIFICATION</scope>
</reference>
<evidence type="ECO:0000256" key="4">
    <source>
        <dbReference type="ARBA" id="ARBA00023015"/>
    </source>
</evidence>
<comment type="subcellular location">
    <subcellularLocation>
        <location evidence="1 12">Nucleus</location>
    </subcellularLocation>
</comment>
<name>M0R064_HUMAN</name>
<dbReference type="GO" id="GO:0006357">
    <property type="term" value="P:regulation of transcription by RNA polymerase II"/>
    <property type="evidence" value="ECO:0007669"/>
    <property type="project" value="InterPro"/>
</dbReference>
<feature type="non-terminal residue" evidence="15">
    <location>
        <position position="213"/>
    </location>
</feature>
<keyword evidence="6" id="KW-0804">Transcription</keyword>
<feature type="domain" description="TFIIS N-terminal" evidence="14">
    <location>
        <begin position="134"/>
        <end position="209"/>
    </location>
</feature>
<dbReference type="PANTHER" id="PTHR15201">
    <property type="entry name" value="CRSP70"/>
    <property type="match status" value="1"/>
</dbReference>
<dbReference type="ExpressionAtlas" id="M0R064">
    <property type="expression patterns" value="baseline and differential"/>
</dbReference>
<sequence>MPLNFRQIGGPAPKTERSRPNASGAEVEKPPRRRRFATSGFPSYGGRLLPEALCRLTFSRSGSRVAVQTPALPPHPFPHPLRGGGAAATPPDSDDPSARRITTWTSGSLALTKNSAAAQPATPVPQSRAGKALPEEGFSRRPPRPEIRNMVAVLEVISSLEKYPITKEALEETRLGKLINDVRKKTKNEELAKRAKKLLRSWQKLIEPAHQHE</sequence>
<evidence type="ECO:0000313" key="16">
    <source>
        <dbReference type="Proteomes" id="UP000005640"/>
    </source>
</evidence>
<dbReference type="InterPro" id="IPR003617">
    <property type="entry name" value="TFIIS/CRSP70_N_sub"/>
</dbReference>
<keyword evidence="7 12" id="KW-0539">Nucleus</keyword>
<dbReference type="Gene3D" id="1.20.930.10">
    <property type="entry name" value="Conserved domain common to transcription factors TFIIS, elongin A, CRSP70"/>
    <property type="match status" value="1"/>
</dbReference>
<dbReference type="InterPro" id="IPR017923">
    <property type="entry name" value="TFIIS_N"/>
</dbReference>
<dbReference type="InterPro" id="IPR035441">
    <property type="entry name" value="TFIIS/LEDGF_dom_sf"/>
</dbReference>
<dbReference type="OrthoDB" id="550309at2759"/>
<dbReference type="ChiTaRS" id="MED26">
    <property type="organism name" value="human"/>
</dbReference>
<accession>M0R064</accession>
<reference evidence="15 16" key="3">
    <citation type="journal article" date="2004" name="Nature">
        <title>Finishing the euchromatic sequence of the human genome.</title>
        <authorList>
            <consortium name="International Human Genome Sequencing Consortium"/>
        </authorList>
    </citation>
    <scope>NUCLEOTIDE SEQUENCE [LARGE SCALE GENOMIC DNA]</scope>
</reference>
<evidence type="ECO:0000256" key="8">
    <source>
        <dbReference type="ARBA" id="ARBA00030125"/>
    </source>
</evidence>
<dbReference type="PROSITE" id="PS51319">
    <property type="entry name" value="TFIIS_N"/>
    <property type="match status" value="1"/>
</dbReference>
<dbReference type="HOGENOM" id="CLU_1297003_0_0_1"/>
<dbReference type="OpenTargets" id="ENSG00000105085"/>
<dbReference type="AlphaFoldDB" id="M0R064"/>
<dbReference type="Ensembl" id="ENST00000598608.1">
    <property type="protein sequence ID" value="ENSP00000471040.1"/>
    <property type="gene ID" value="ENSG00000105085.11"/>
</dbReference>
<dbReference type="FunFam" id="1.20.930.10:FF:000008">
    <property type="entry name" value="mediator of RNA polymerase II transcription subunit 26"/>
    <property type="match status" value="1"/>
</dbReference>